<dbReference type="GO" id="GO:0019867">
    <property type="term" value="C:outer membrane"/>
    <property type="evidence" value="ECO:0007669"/>
    <property type="project" value="InterPro"/>
</dbReference>
<dbReference type="GO" id="GO:0009297">
    <property type="term" value="P:pilus assembly"/>
    <property type="evidence" value="ECO:0007669"/>
    <property type="project" value="InterPro"/>
</dbReference>
<dbReference type="InterPro" id="IPR011514">
    <property type="entry name" value="Secretin_N_2"/>
</dbReference>
<dbReference type="PROSITE" id="PS51257">
    <property type="entry name" value="PROKAR_LIPOPROTEIN"/>
    <property type="match status" value="1"/>
</dbReference>
<feature type="region of interest" description="Disordered" evidence="4">
    <location>
        <begin position="26"/>
        <end position="50"/>
    </location>
</feature>
<evidence type="ECO:0000313" key="7">
    <source>
        <dbReference type="EMBL" id="ASJ24000.1"/>
    </source>
</evidence>
<dbReference type="Pfam" id="PF00263">
    <property type="entry name" value="Secretin"/>
    <property type="match status" value="1"/>
</dbReference>
<evidence type="ECO:0000256" key="1">
    <source>
        <dbReference type="ARBA" id="ARBA00004370"/>
    </source>
</evidence>
<accession>A0A248LGU1</accession>
<dbReference type="EMBL" id="CP022115">
    <property type="protein sequence ID" value="ASJ24000.1"/>
    <property type="molecule type" value="Genomic_DNA"/>
</dbReference>
<dbReference type="GO" id="GO:0015627">
    <property type="term" value="C:type II protein secretion system complex"/>
    <property type="evidence" value="ECO:0007669"/>
    <property type="project" value="TreeGrafter"/>
</dbReference>
<dbReference type="PANTHER" id="PTHR30332:SF24">
    <property type="entry name" value="SECRETIN GSPD-RELATED"/>
    <property type="match status" value="1"/>
</dbReference>
<dbReference type="Gene3D" id="3.55.50.30">
    <property type="match status" value="1"/>
</dbReference>
<proteinExistence type="predicted"/>
<name>A0A248LGU1_9NEIS</name>
<keyword evidence="2" id="KW-0732">Signal</keyword>
<feature type="domain" description="Type II/III secretion system secretin-like" evidence="5">
    <location>
        <begin position="389"/>
        <end position="574"/>
    </location>
</feature>
<protein>
    <submittedName>
        <fullName evidence="7">Type II and III secretion system protein</fullName>
    </submittedName>
</protein>
<dbReference type="PANTHER" id="PTHR30332">
    <property type="entry name" value="PROBABLE GENERAL SECRETION PATHWAY PROTEIN D"/>
    <property type="match status" value="1"/>
</dbReference>
<dbReference type="InterPro" id="IPR001775">
    <property type="entry name" value="GspD/PilQ"/>
</dbReference>
<gene>
    <name evidence="7" type="ORF">LHGZ1_1169</name>
</gene>
<evidence type="ECO:0000259" key="6">
    <source>
        <dbReference type="Pfam" id="PF07655"/>
    </source>
</evidence>
<evidence type="ECO:0000259" key="5">
    <source>
        <dbReference type="Pfam" id="PF00263"/>
    </source>
</evidence>
<dbReference type="GO" id="GO:0009306">
    <property type="term" value="P:protein secretion"/>
    <property type="evidence" value="ECO:0007669"/>
    <property type="project" value="InterPro"/>
</dbReference>
<evidence type="ECO:0000313" key="8">
    <source>
        <dbReference type="Proteomes" id="UP000197424"/>
    </source>
</evidence>
<dbReference type="InterPro" id="IPR004846">
    <property type="entry name" value="T2SS/T3SS_dom"/>
</dbReference>
<evidence type="ECO:0000256" key="3">
    <source>
        <dbReference type="ARBA" id="ARBA00023136"/>
    </source>
</evidence>
<evidence type="ECO:0000256" key="2">
    <source>
        <dbReference type="ARBA" id="ARBA00022729"/>
    </source>
</evidence>
<sequence>MHHSRLLPFSPLLLVLLAGCQTPPRVMPSPQHLGQSDSPPAGSIPAPVPLPAPDQATVAAPVYSIIISRPAPVRELLASIAKDARINLDIHPQISGLVTLNAIRQTLPQILDRLARQVSLRWKLEHGTLIVEPDEPYLQEYTLDYVNISRVTKTEIDVNSGLASVGGNNAAASNGSSSRITTESSNGFWTTLQKNIEEMLRDKEKIVVTTQNGLPAMPRPAGSKPATGSGGSMLDLMAGLNPVWQGGAATPAIPVPASTQRTETDPVRNVMVNPETGVLVVRGTQLQQKQVQSYLAQVRNASLRQVMIEATIAEVELTRDYQAGVDWSRIGDGKNWQFASNFSGNGLSQNAGNPAQYFGTVGQVLQGSTTPAFTGLYRSGSLSAAIRLLEGFGRTRVLSSPKLMALNNQSAILKVVDNVPYFTLKIKYEPGTTTNPPTTTYESELHSVPVGIVMNITPQIAPDGRVSLNVRPTITNITGFQRDPAVQLVLADKGASDPGLGLVPQLQVRELESTLRLQSGEIGVLGGLIQDKIDKDSNGIPLLSQLPVVGALFGLRKESARKTELVVFLKPTLVSQPSLTTDLSALRNALPDSRFLDGRQDFRQIGGVLSYEGNYQ</sequence>
<dbReference type="AlphaFoldDB" id="A0A248LGU1"/>
<dbReference type="Proteomes" id="UP000197424">
    <property type="component" value="Chromosome"/>
</dbReference>
<dbReference type="Pfam" id="PF07655">
    <property type="entry name" value="Secretin_N_2"/>
    <property type="match status" value="1"/>
</dbReference>
<dbReference type="RefSeq" id="WP_088860449.1">
    <property type="nucleotide sequence ID" value="NZ_CP022115.1"/>
</dbReference>
<feature type="domain" description="Secretin N-terminal" evidence="6">
    <location>
        <begin position="141"/>
        <end position="210"/>
    </location>
</feature>
<dbReference type="InterPro" id="IPR050810">
    <property type="entry name" value="Bact_Secretion_Sys_Channel"/>
</dbReference>
<comment type="subcellular location">
    <subcellularLocation>
        <location evidence="1">Membrane</location>
    </subcellularLocation>
</comment>
<keyword evidence="3" id="KW-0472">Membrane</keyword>
<organism evidence="7 8">
    <name type="scientific">Laribacter hongkongensis</name>
    <dbReference type="NCBI Taxonomy" id="168471"/>
    <lineage>
        <taxon>Bacteria</taxon>
        <taxon>Pseudomonadati</taxon>
        <taxon>Pseudomonadota</taxon>
        <taxon>Betaproteobacteria</taxon>
        <taxon>Neisseriales</taxon>
        <taxon>Aquaspirillaceae</taxon>
        <taxon>Laribacter</taxon>
    </lineage>
</organism>
<dbReference type="PRINTS" id="PR00811">
    <property type="entry name" value="BCTERIALGSPD"/>
</dbReference>
<dbReference type="OrthoDB" id="9779724at2"/>
<reference evidence="8" key="1">
    <citation type="submission" date="2017-06" db="EMBL/GenBank/DDBJ databases">
        <title>Whole genome sequence of Laribacter hongkongensis LHGZ1.</title>
        <authorList>
            <person name="Chen D."/>
            <person name="Wu H."/>
            <person name="Chen J."/>
        </authorList>
    </citation>
    <scope>NUCLEOTIDE SEQUENCE [LARGE SCALE GENOMIC DNA]</scope>
    <source>
        <strain evidence="8">LHGZ1</strain>
    </source>
</reference>
<evidence type="ECO:0000256" key="4">
    <source>
        <dbReference type="SAM" id="MobiDB-lite"/>
    </source>
</evidence>